<evidence type="ECO:0000313" key="2">
    <source>
        <dbReference type="Proteomes" id="UP000299102"/>
    </source>
</evidence>
<sequence>MCTRPGGRDNRQSARLIFAPAFILTVPARDLNLPVAYNAFCNGDFGYRHVSPHFGFSFTRGFGEQISCGAVVRNDRHPLNVPPEECVEWLNLNSVNNSTINSPVFKLKPIPGPLSHDAIQIF</sequence>
<dbReference type="Proteomes" id="UP000299102">
    <property type="component" value="Unassembled WGS sequence"/>
</dbReference>
<gene>
    <name evidence="1" type="ORF">EVAR_9158_1</name>
</gene>
<evidence type="ECO:0000313" key="1">
    <source>
        <dbReference type="EMBL" id="GBP18312.1"/>
    </source>
</evidence>
<dbReference type="AlphaFoldDB" id="A0A4C1TW87"/>
<reference evidence="1 2" key="1">
    <citation type="journal article" date="2019" name="Commun. Biol.">
        <title>The bagworm genome reveals a unique fibroin gene that provides high tensile strength.</title>
        <authorList>
            <person name="Kono N."/>
            <person name="Nakamura H."/>
            <person name="Ohtoshi R."/>
            <person name="Tomita M."/>
            <person name="Numata K."/>
            <person name="Arakawa K."/>
        </authorList>
    </citation>
    <scope>NUCLEOTIDE SEQUENCE [LARGE SCALE GENOMIC DNA]</scope>
</reference>
<name>A0A4C1TW87_EUMVA</name>
<comment type="caution">
    <text evidence="1">The sequence shown here is derived from an EMBL/GenBank/DDBJ whole genome shotgun (WGS) entry which is preliminary data.</text>
</comment>
<organism evidence="1 2">
    <name type="scientific">Eumeta variegata</name>
    <name type="common">Bagworm moth</name>
    <name type="synonym">Eumeta japonica</name>
    <dbReference type="NCBI Taxonomy" id="151549"/>
    <lineage>
        <taxon>Eukaryota</taxon>
        <taxon>Metazoa</taxon>
        <taxon>Ecdysozoa</taxon>
        <taxon>Arthropoda</taxon>
        <taxon>Hexapoda</taxon>
        <taxon>Insecta</taxon>
        <taxon>Pterygota</taxon>
        <taxon>Neoptera</taxon>
        <taxon>Endopterygota</taxon>
        <taxon>Lepidoptera</taxon>
        <taxon>Glossata</taxon>
        <taxon>Ditrysia</taxon>
        <taxon>Tineoidea</taxon>
        <taxon>Psychidae</taxon>
        <taxon>Oiketicinae</taxon>
        <taxon>Eumeta</taxon>
    </lineage>
</organism>
<proteinExistence type="predicted"/>
<accession>A0A4C1TW87</accession>
<dbReference type="EMBL" id="BGZK01000095">
    <property type="protein sequence ID" value="GBP18312.1"/>
    <property type="molecule type" value="Genomic_DNA"/>
</dbReference>
<protein>
    <submittedName>
        <fullName evidence="1">Uncharacterized protein</fullName>
    </submittedName>
</protein>
<keyword evidence="2" id="KW-1185">Reference proteome</keyword>